<evidence type="ECO:0000256" key="14">
    <source>
        <dbReference type="HAMAP-Rule" id="MF_00047"/>
    </source>
</evidence>
<evidence type="ECO:0000256" key="4">
    <source>
        <dbReference type="ARBA" id="ARBA00010871"/>
    </source>
</evidence>
<evidence type="ECO:0000259" key="16">
    <source>
        <dbReference type="PROSITE" id="PS50975"/>
    </source>
</evidence>
<accession>A0ABW4IFL1</accession>
<comment type="cofactor">
    <cofactor evidence="2">
        <name>Mg(2+)</name>
        <dbReference type="ChEBI" id="CHEBI:18420"/>
    </cofactor>
</comment>
<dbReference type="Proteomes" id="UP001597118">
    <property type="component" value="Unassembled WGS sequence"/>
</dbReference>
<comment type="caution">
    <text evidence="17">The sequence shown here is derived from an EMBL/GenBank/DDBJ whole genome shotgun (WGS) entry which is preliminary data.</text>
</comment>
<dbReference type="PROSITE" id="PS00843">
    <property type="entry name" value="DALA_DALA_LIGASE_1"/>
    <property type="match status" value="1"/>
</dbReference>
<dbReference type="Gene3D" id="3.30.470.20">
    <property type="entry name" value="ATP-grasp fold, B domain"/>
    <property type="match status" value="1"/>
</dbReference>
<dbReference type="SUPFAM" id="SSF56059">
    <property type="entry name" value="Glutathione synthetase ATP-binding domain-like"/>
    <property type="match status" value="1"/>
</dbReference>
<evidence type="ECO:0000256" key="2">
    <source>
        <dbReference type="ARBA" id="ARBA00001946"/>
    </source>
</evidence>
<dbReference type="InterPro" id="IPR013815">
    <property type="entry name" value="ATP_grasp_subdomain_1"/>
</dbReference>
<dbReference type="PANTHER" id="PTHR23132:SF23">
    <property type="entry name" value="D-ALANINE--D-ALANINE LIGASE B"/>
    <property type="match status" value="1"/>
</dbReference>
<dbReference type="InterPro" id="IPR016185">
    <property type="entry name" value="PreATP-grasp_dom_sf"/>
</dbReference>
<keyword evidence="7 14" id="KW-0436">Ligase</keyword>
<evidence type="ECO:0000256" key="9">
    <source>
        <dbReference type="ARBA" id="ARBA00022840"/>
    </source>
</evidence>
<feature type="domain" description="ATP-grasp" evidence="16">
    <location>
        <begin position="122"/>
        <end position="324"/>
    </location>
</feature>
<name>A0ABW4IFL1_9SPHI</name>
<comment type="function">
    <text evidence="14">Cell wall formation.</text>
</comment>
<dbReference type="InterPro" id="IPR011095">
    <property type="entry name" value="Dala_Dala_lig_C"/>
</dbReference>
<evidence type="ECO:0000256" key="1">
    <source>
        <dbReference type="ARBA" id="ARBA00001936"/>
    </source>
</evidence>
<comment type="cofactor">
    <cofactor evidence="1">
        <name>Mn(2+)</name>
        <dbReference type="ChEBI" id="CHEBI:29035"/>
    </cofactor>
</comment>
<comment type="similarity">
    <text evidence="4 14">Belongs to the D-alanine--D-alanine ligase family.</text>
</comment>
<evidence type="ECO:0000256" key="5">
    <source>
        <dbReference type="ARBA" id="ARBA00012216"/>
    </source>
</evidence>
<dbReference type="InterPro" id="IPR005905">
    <property type="entry name" value="D_ala_D_ala"/>
</dbReference>
<dbReference type="SUPFAM" id="SSF52440">
    <property type="entry name" value="PreATP-grasp domain"/>
    <property type="match status" value="1"/>
</dbReference>
<keyword evidence="8 15" id="KW-0547">Nucleotide-binding</keyword>
<dbReference type="NCBIfam" id="TIGR01205">
    <property type="entry name" value="D_ala_D_alaTIGR"/>
    <property type="match status" value="1"/>
</dbReference>
<evidence type="ECO:0000256" key="11">
    <source>
        <dbReference type="ARBA" id="ARBA00022984"/>
    </source>
</evidence>
<evidence type="ECO:0000256" key="7">
    <source>
        <dbReference type="ARBA" id="ARBA00022598"/>
    </source>
</evidence>
<reference evidence="18" key="1">
    <citation type="journal article" date="2019" name="Int. J. Syst. Evol. Microbiol.">
        <title>The Global Catalogue of Microorganisms (GCM) 10K type strain sequencing project: providing services to taxonomists for standard genome sequencing and annotation.</title>
        <authorList>
            <consortium name="The Broad Institute Genomics Platform"/>
            <consortium name="The Broad Institute Genome Sequencing Center for Infectious Disease"/>
            <person name="Wu L."/>
            <person name="Ma J."/>
        </authorList>
    </citation>
    <scope>NUCLEOTIDE SEQUENCE [LARGE SCALE GENOMIC DNA]</scope>
    <source>
        <strain evidence="18">CCUG 53762</strain>
    </source>
</reference>
<dbReference type="PROSITE" id="PS00844">
    <property type="entry name" value="DALA_DALA_LIGASE_2"/>
    <property type="match status" value="1"/>
</dbReference>
<evidence type="ECO:0000256" key="13">
    <source>
        <dbReference type="ARBA" id="ARBA00047614"/>
    </source>
</evidence>
<dbReference type="Gene3D" id="3.40.50.20">
    <property type="match status" value="1"/>
</dbReference>
<comment type="subcellular location">
    <subcellularLocation>
        <location evidence="3 14">Cytoplasm</location>
    </subcellularLocation>
</comment>
<evidence type="ECO:0000313" key="17">
    <source>
        <dbReference type="EMBL" id="MFD1630742.1"/>
    </source>
</evidence>
<evidence type="ECO:0000256" key="6">
    <source>
        <dbReference type="ARBA" id="ARBA00022490"/>
    </source>
</evidence>
<dbReference type="InterPro" id="IPR000291">
    <property type="entry name" value="D-Ala_lig_Van_CS"/>
</dbReference>
<dbReference type="HAMAP" id="MF_00047">
    <property type="entry name" value="Dala_Dala_lig"/>
    <property type="match status" value="1"/>
</dbReference>
<dbReference type="PANTHER" id="PTHR23132">
    <property type="entry name" value="D-ALANINE--D-ALANINE LIGASE"/>
    <property type="match status" value="1"/>
</dbReference>
<gene>
    <name evidence="14" type="primary">ddl</name>
    <name evidence="17" type="ORF">ACFSAH_12705</name>
</gene>
<dbReference type="EMBL" id="JBHUDG010000019">
    <property type="protein sequence ID" value="MFD1630742.1"/>
    <property type="molecule type" value="Genomic_DNA"/>
</dbReference>
<dbReference type="GO" id="GO:0008716">
    <property type="term" value="F:D-alanine-D-alanine ligase activity"/>
    <property type="evidence" value="ECO:0007669"/>
    <property type="project" value="UniProtKB-EC"/>
</dbReference>
<evidence type="ECO:0000256" key="3">
    <source>
        <dbReference type="ARBA" id="ARBA00004496"/>
    </source>
</evidence>
<keyword evidence="11 14" id="KW-0573">Peptidoglycan synthesis</keyword>
<evidence type="ECO:0000313" key="18">
    <source>
        <dbReference type="Proteomes" id="UP001597118"/>
    </source>
</evidence>
<dbReference type="RefSeq" id="WP_379663118.1">
    <property type="nucleotide sequence ID" value="NZ_JBHUDG010000019.1"/>
</dbReference>
<dbReference type="Pfam" id="PF01820">
    <property type="entry name" value="Dala_Dala_lig_N"/>
    <property type="match status" value="1"/>
</dbReference>
<dbReference type="InterPro" id="IPR011761">
    <property type="entry name" value="ATP-grasp"/>
</dbReference>
<dbReference type="NCBIfam" id="NF002527">
    <property type="entry name" value="PRK01966.1-3"/>
    <property type="match status" value="1"/>
</dbReference>
<comment type="catalytic activity">
    <reaction evidence="13 14">
        <text>2 D-alanine + ATP = D-alanyl-D-alanine + ADP + phosphate + H(+)</text>
        <dbReference type="Rhea" id="RHEA:11224"/>
        <dbReference type="ChEBI" id="CHEBI:15378"/>
        <dbReference type="ChEBI" id="CHEBI:30616"/>
        <dbReference type="ChEBI" id="CHEBI:43474"/>
        <dbReference type="ChEBI" id="CHEBI:57416"/>
        <dbReference type="ChEBI" id="CHEBI:57822"/>
        <dbReference type="ChEBI" id="CHEBI:456216"/>
        <dbReference type="EC" id="6.3.2.4"/>
    </reaction>
</comment>
<evidence type="ECO:0000256" key="10">
    <source>
        <dbReference type="ARBA" id="ARBA00022960"/>
    </source>
</evidence>
<dbReference type="NCBIfam" id="NF002378">
    <property type="entry name" value="PRK01372.1"/>
    <property type="match status" value="1"/>
</dbReference>
<evidence type="ECO:0000256" key="12">
    <source>
        <dbReference type="ARBA" id="ARBA00023316"/>
    </source>
</evidence>
<dbReference type="PIRSF" id="PIRSF039102">
    <property type="entry name" value="Ddl/VanB"/>
    <property type="match status" value="1"/>
</dbReference>
<sequence length="328" mass="36862">MKKNIALVAGGFTGESVVSLNSAKTVEKHLNKSKYNVYNIILERDRWYYNDVNNEIVLIDKNDFSLTLNGEKIKFDCAFIIIHGIPGEDGKLQGYFDMIGLPYTSCDSTSSALTMNKGYTKQVVAAIEQLHVAKSVQLFSLASYAQDRIIEKLKLPVFVKPNNGGSSIGMSKVSDWADLDVAVEKAFNEGSEVLIEEFISGREFTVGVYRVEGETRVLPITEVITTKEFFDYEAKYVPGLTNEVTPAQLDEHIVERVEEIVKQAYIQLNCKGMVRIDFILDKLHHDFYFIEVNTIPGQSENSIIPQQVRAAGLTLEYFYGALVEEAIR</sequence>
<proteinExistence type="inferred from homology"/>
<dbReference type="PROSITE" id="PS50975">
    <property type="entry name" value="ATP_GRASP"/>
    <property type="match status" value="1"/>
</dbReference>
<protein>
    <recommendedName>
        <fullName evidence="5 14">D-alanine--D-alanine ligase</fullName>
        <ecNumber evidence="5 14">6.3.2.4</ecNumber>
    </recommendedName>
    <alternativeName>
        <fullName evidence="14">D-Ala-D-Ala ligase</fullName>
    </alternativeName>
    <alternativeName>
        <fullName evidence="14">D-alanylalanine synthetase</fullName>
    </alternativeName>
</protein>
<keyword evidence="10 14" id="KW-0133">Cell shape</keyword>
<dbReference type="InterPro" id="IPR011127">
    <property type="entry name" value="Dala_Dala_lig_N"/>
</dbReference>
<keyword evidence="18" id="KW-1185">Reference proteome</keyword>
<evidence type="ECO:0000256" key="15">
    <source>
        <dbReference type="PROSITE-ProRule" id="PRU00409"/>
    </source>
</evidence>
<keyword evidence="9 15" id="KW-0067">ATP-binding</keyword>
<keyword evidence="12 14" id="KW-0961">Cell wall biogenesis/degradation</keyword>
<evidence type="ECO:0000256" key="8">
    <source>
        <dbReference type="ARBA" id="ARBA00022741"/>
    </source>
</evidence>
<dbReference type="Pfam" id="PF07478">
    <property type="entry name" value="Dala_Dala_lig_C"/>
    <property type="match status" value="1"/>
</dbReference>
<keyword evidence="6 14" id="KW-0963">Cytoplasm</keyword>
<dbReference type="Gene3D" id="3.30.1490.20">
    <property type="entry name" value="ATP-grasp fold, A domain"/>
    <property type="match status" value="1"/>
</dbReference>
<organism evidence="17 18">
    <name type="scientific">Pseudopedobacter beijingensis</name>
    <dbReference type="NCBI Taxonomy" id="1207056"/>
    <lineage>
        <taxon>Bacteria</taxon>
        <taxon>Pseudomonadati</taxon>
        <taxon>Bacteroidota</taxon>
        <taxon>Sphingobacteriia</taxon>
        <taxon>Sphingobacteriales</taxon>
        <taxon>Sphingobacteriaceae</taxon>
        <taxon>Pseudopedobacter</taxon>
    </lineage>
</organism>
<comment type="pathway">
    <text evidence="14">Cell wall biogenesis; peptidoglycan biosynthesis.</text>
</comment>
<dbReference type="EC" id="6.3.2.4" evidence="5 14"/>